<evidence type="ECO:0000256" key="4">
    <source>
        <dbReference type="ARBA" id="ARBA00047645"/>
    </source>
</evidence>
<evidence type="ECO:0000256" key="6">
    <source>
        <dbReference type="RuleBase" id="RU000553"/>
    </source>
</evidence>
<dbReference type="Gene3D" id="3.30.70.100">
    <property type="match status" value="1"/>
</dbReference>
<reference evidence="12" key="2">
    <citation type="submission" date="2017-03" db="EMBL/GenBank/DDBJ databases">
        <title>Bacillus sp. V-88(T) DSM27956, whole genome shotgun sequencing project.</title>
        <authorList>
            <person name="Dastager S.G."/>
            <person name="Neurgaonkar P.S."/>
            <person name="Dharne M.S."/>
        </authorList>
    </citation>
    <scope>NUCLEOTIDE SEQUENCE [LARGE SCALE GENOMIC DNA]</scope>
    <source>
        <strain evidence="12">DSM 25145</strain>
    </source>
</reference>
<dbReference type="PROSITE" id="PS00150">
    <property type="entry name" value="ACYLPHOSPHATASE_1"/>
    <property type="match status" value="1"/>
</dbReference>
<feature type="active site" evidence="5">
    <location>
        <position position="37"/>
    </location>
</feature>
<name>A0A1N7A2G3_9BACI</name>
<organism evidence="10 11">
    <name type="scientific">Domibacillus enclensis</name>
    <dbReference type="NCBI Taxonomy" id="1017273"/>
    <lineage>
        <taxon>Bacteria</taxon>
        <taxon>Bacillati</taxon>
        <taxon>Bacillota</taxon>
        <taxon>Bacilli</taxon>
        <taxon>Bacillales</taxon>
        <taxon>Bacillaceae</taxon>
        <taxon>Domibacillus</taxon>
    </lineage>
</organism>
<evidence type="ECO:0000313" key="9">
    <source>
        <dbReference type="EMBL" id="OXS75675.1"/>
    </source>
</evidence>
<evidence type="ECO:0000256" key="1">
    <source>
        <dbReference type="ARBA" id="ARBA00005614"/>
    </source>
</evidence>
<dbReference type="Pfam" id="PF00708">
    <property type="entry name" value="Acylphosphatase"/>
    <property type="match status" value="1"/>
</dbReference>
<protein>
    <recommendedName>
        <fullName evidence="3 5">Acylphosphatase</fullName>
        <ecNumber evidence="2 5">3.6.1.7</ecNumber>
    </recommendedName>
</protein>
<evidence type="ECO:0000313" key="12">
    <source>
        <dbReference type="Proteomes" id="UP000215545"/>
    </source>
</evidence>
<dbReference type="OrthoDB" id="9808093at2"/>
<evidence type="ECO:0000313" key="10">
    <source>
        <dbReference type="EMBL" id="SIR33241.1"/>
    </source>
</evidence>
<reference evidence="9" key="3">
    <citation type="submission" date="2017-03" db="EMBL/GenBank/DDBJ databases">
        <authorList>
            <person name="Dastager S.G."/>
            <person name="Neurgaonkar P.S."/>
            <person name="Dharne M.S."/>
        </authorList>
    </citation>
    <scope>NUCLEOTIDE SEQUENCE</scope>
    <source>
        <strain evidence="9">DSM 25145</strain>
    </source>
</reference>
<dbReference type="InterPro" id="IPR020456">
    <property type="entry name" value="Acylphosphatase"/>
</dbReference>
<dbReference type="EMBL" id="MWSK01000007">
    <property type="protein sequence ID" value="OXS75675.1"/>
    <property type="molecule type" value="Genomic_DNA"/>
</dbReference>
<dbReference type="EMBL" id="FTLX01000007">
    <property type="protein sequence ID" value="SIR33241.1"/>
    <property type="molecule type" value="Genomic_DNA"/>
</dbReference>
<comment type="similarity">
    <text evidence="1 7">Belongs to the acylphosphatase family.</text>
</comment>
<dbReference type="PANTHER" id="PTHR47268">
    <property type="entry name" value="ACYLPHOSPHATASE"/>
    <property type="match status" value="1"/>
</dbReference>
<evidence type="ECO:0000259" key="8">
    <source>
        <dbReference type="PROSITE" id="PS51160"/>
    </source>
</evidence>
<dbReference type="InterPro" id="IPR036046">
    <property type="entry name" value="Acylphosphatase-like_dom_sf"/>
</dbReference>
<dbReference type="GO" id="GO:0003998">
    <property type="term" value="F:acylphosphatase activity"/>
    <property type="evidence" value="ECO:0007669"/>
    <property type="project" value="UniProtKB-EC"/>
</dbReference>
<sequence>MVQARYLLVSGKVQGVGFRYFAQMTAAEHNVNGWVKNLENGAVAIHAEGKEEQVDAFVRSLKKGNHFAKVHQVNEESASVESFHSFRILY</sequence>
<accession>A0A1N7A2G3</accession>
<dbReference type="RefSeq" id="WP_045850245.1">
    <property type="nucleotide sequence ID" value="NZ_FTLX01000007.1"/>
</dbReference>
<dbReference type="SUPFAM" id="SSF54975">
    <property type="entry name" value="Acylphosphatase/BLUF domain-like"/>
    <property type="match status" value="1"/>
</dbReference>
<evidence type="ECO:0000256" key="5">
    <source>
        <dbReference type="PROSITE-ProRule" id="PRU00520"/>
    </source>
</evidence>
<dbReference type="Proteomes" id="UP000215545">
    <property type="component" value="Unassembled WGS sequence"/>
</dbReference>
<evidence type="ECO:0000256" key="7">
    <source>
        <dbReference type="RuleBase" id="RU004168"/>
    </source>
</evidence>
<dbReference type="STRING" id="1017273.SAMN05443094_10744"/>
<dbReference type="PANTHER" id="PTHR47268:SF4">
    <property type="entry name" value="ACYLPHOSPHATASE"/>
    <property type="match status" value="1"/>
</dbReference>
<reference evidence="10 11" key="1">
    <citation type="submission" date="2017-01" db="EMBL/GenBank/DDBJ databases">
        <authorList>
            <person name="Mah S.A."/>
            <person name="Swanson W.J."/>
            <person name="Moy G.W."/>
            <person name="Vacquier V.D."/>
        </authorList>
    </citation>
    <scope>NUCLEOTIDE SEQUENCE [LARGE SCALE GENOMIC DNA]</scope>
    <source>
        <strain evidence="10 11">NIO-1016</strain>
    </source>
</reference>
<evidence type="ECO:0000313" key="11">
    <source>
        <dbReference type="Proteomes" id="UP000186385"/>
    </source>
</evidence>
<evidence type="ECO:0000256" key="3">
    <source>
        <dbReference type="ARBA" id="ARBA00015991"/>
    </source>
</evidence>
<comment type="catalytic activity">
    <reaction evidence="4 5 6">
        <text>an acyl phosphate + H2O = a carboxylate + phosphate + H(+)</text>
        <dbReference type="Rhea" id="RHEA:14965"/>
        <dbReference type="ChEBI" id="CHEBI:15377"/>
        <dbReference type="ChEBI" id="CHEBI:15378"/>
        <dbReference type="ChEBI" id="CHEBI:29067"/>
        <dbReference type="ChEBI" id="CHEBI:43474"/>
        <dbReference type="ChEBI" id="CHEBI:59918"/>
        <dbReference type="EC" id="3.6.1.7"/>
    </reaction>
</comment>
<dbReference type="AlphaFoldDB" id="A0A1N7A2G3"/>
<dbReference type="InterPro" id="IPR001792">
    <property type="entry name" value="Acylphosphatase-like_dom"/>
</dbReference>
<feature type="active site" evidence="5">
    <location>
        <position position="19"/>
    </location>
</feature>
<dbReference type="EC" id="3.6.1.7" evidence="2 5"/>
<gene>
    <name evidence="9" type="ORF">B1B05_14145</name>
    <name evidence="10" type="ORF">SAMN05443094_10744</name>
</gene>
<keyword evidence="5 6" id="KW-0378">Hydrolase</keyword>
<proteinExistence type="inferred from homology"/>
<dbReference type="InterPro" id="IPR017968">
    <property type="entry name" value="Acylphosphatase_CS"/>
</dbReference>
<feature type="domain" description="Acylphosphatase-like" evidence="8">
    <location>
        <begin position="4"/>
        <end position="90"/>
    </location>
</feature>
<evidence type="ECO:0000256" key="2">
    <source>
        <dbReference type="ARBA" id="ARBA00012150"/>
    </source>
</evidence>
<keyword evidence="12" id="KW-1185">Reference proteome</keyword>
<dbReference type="PROSITE" id="PS00151">
    <property type="entry name" value="ACYLPHOSPHATASE_2"/>
    <property type="match status" value="1"/>
</dbReference>
<dbReference type="Proteomes" id="UP000186385">
    <property type="component" value="Unassembled WGS sequence"/>
</dbReference>
<dbReference type="PROSITE" id="PS51160">
    <property type="entry name" value="ACYLPHOSPHATASE_3"/>
    <property type="match status" value="1"/>
</dbReference>